<accession>A0A172TYL7</accession>
<evidence type="ECO:0000313" key="1">
    <source>
        <dbReference type="EMBL" id="ANE52106.1"/>
    </source>
</evidence>
<dbReference type="SUPFAM" id="SSF48452">
    <property type="entry name" value="TPR-like"/>
    <property type="match status" value="1"/>
</dbReference>
<dbReference type="InterPro" id="IPR011990">
    <property type="entry name" value="TPR-like_helical_dom_sf"/>
</dbReference>
<dbReference type="RefSeq" id="WP_066406263.1">
    <property type="nucleotide sequence ID" value="NZ_CP011390.1"/>
</dbReference>
<dbReference type="InterPro" id="IPR041662">
    <property type="entry name" value="SusD-like_2"/>
</dbReference>
<dbReference type="STRING" id="1492898.SY85_17995"/>
<sequence>MKKVFIYTGIIFCILFAGCKKYLDVNTNPNLVYNPSLSSLLVTSTLQTGLNVQRMGNITSYYVQYLASPNAGSDRDTYQEEDLSSTWNDFYSAMTDIKAMMQQAEERGATEHLGVAKVTMAMNLNMLINMFGDVPYSQAFKGKDNVIPAYDNQQALHDTTLKLLDEALAAFNMPTPTITLDPASDLIYRGNVAAWKKTAYALKARFLNQLSKTSKYSPADILVAVDNAYTSNADNAALTEFQEFNPWNEVARDNANLILDGWLSQQFVDATNGKTFGVMDPRLPLITNLTRFGDYRGTPNGQGRSGTGTNNEESVLTRKGFYSADGATPLWLVTYSELKFIEAEAAFRSGNKTRAYAAYLAGMRAQMDLMKVDAAARDAYVNNPTVSVGESNLTLDLIFKEKYVVMFLHPEAWVDARRFDYKYKDFTLPVNAVLTSFIRRSAYPVVETSRNGAHVPDVNMLTKLWWDQ</sequence>
<dbReference type="AlphaFoldDB" id="A0A172TYL7"/>
<protein>
    <recommendedName>
        <fullName evidence="3">Starch-binding protein</fullName>
    </recommendedName>
</protein>
<keyword evidence="2" id="KW-1185">Reference proteome</keyword>
<dbReference type="Pfam" id="PF12771">
    <property type="entry name" value="SusD-like_2"/>
    <property type="match status" value="1"/>
</dbReference>
<evidence type="ECO:0000313" key="2">
    <source>
        <dbReference type="Proteomes" id="UP000077177"/>
    </source>
</evidence>
<dbReference type="EMBL" id="CP011390">
    <property type="protein sequence ID" value="ANE52106.1"/>
    <property type="molecule type" value="Genomic_DNA"/>
</dbReference>
<reference evidence="1 2" key="2">
    <citation type="journal article" date="2016" name="Int. J. Syst. Evol. Microbiol.">
        <title>Flavisolibacter tropicus sp. nov., isolated from tropical soil.</title>
        <authorList>
            <person name="Lee J.J."/>
            <person name="Kang M.S."/>
            <person name="Kim G.S."/>
            <person name="Lee C.S."/>
            <person name="Lim S."/>
            <person name="Lee J."/>
            <person name="Roh S.H."/>
            <person name="Kang H."/>
            <person name="Ha J.M."/>
            <person name="Bae S."/>
            <person name="Jung H.Y."/>
            <person name="Kim M.K."/>
        </authorList>
    </citation>
    <scope>NUCLEOTIDE SEQUENCE [LARGE SCALE GENOMIC DNA]</scope>
    <source>
        <strain evidence="1 2">LCS9</strain>
    </source>
</reference>
<dbReference type="KEGG" id="fla:SY85_17995"/>
<reference evidence="2" key="1">
    <citation type="submission" date="2015-01" db="EMBL/GenBank/DDBJ databases">
        <title>Flavisolibacter sp./LCS9/ whole genome sequencing.</title>
        <authorList>
            <person name="Kim M.K."/>
            <person name="Srinivasan S."/>
            <person name="Lee J.-J."/>
        </authorList>
    </citation>
    <scope>NUCLEOTIDE SEQUENCE [LARGE SCALE GENOMIC DNA]</scope>
    <source>
        <strain evidence="2">LCS9</strain>
    </source>
</reference>
<organism evidence="1 2">
    <name type="scientific">Flavisolibacter tropicus</name>
    <dbReference type="NCBI Taxonomy" id="1492898"/>
    <lineage>
        <taxon>Bacteria</taxon>
        <taxon>Pseudomonadati</taxon>
        <taxon>Bacteroidota</taxon>
        <taxon>Chitinophagia</taxon>
        <taxon>Chitinophagales</taxon>
        <taxon>Chitinophagaceae</taxon>
        <taxon>Flavisolibacter</taxon>
    </lineage>
</organism>
<name>A0A172TYL7_9BACT</name>
<dbReference type="OrthoDB" id="9766256at2"/>
<dbReference type="Gene3D" id="1.25.40.390">
    <property type="match status" value="1"/>
</dbReference>
<proteinExistence type="predicted"/>
<dbReference type="PATRIC" id="fig|1492898.3.peg.3911"/>
<gene>
    <name evidence="1" type="ORF">SY85_17995</name>
</gene>
<dbReference type="Proteomes" id="UP000077177">
    <property type="component" value="Chromosome"/>
</dbReference>
<evidence type="ECO:0008006" key="3">
    <source>
        <dbReference type="Google" id="ProtNLM"/>
    </source>
</evidence>
<dbReference type="PROSITE" id="PS51257">
    <property type="entry name" value="PROKAR_LIPOPROTEIN"/>
    <property type="match status" value="1"/>
</dbReference>